<dbReference type="SMART" id="SM00356">
    <property type="entry name" value="ZnF_C3H1"/>
    <property type="match status" value="1"/>
</dbReference>
<keyword evidence="5" id="KW-0175">Coiled coil</keyword>
<keyword evidence="10" id="KW-1185">Reference proteome</keyword>
<dbReference type="Gene3D" id="3.80.10.10">
    <property type="entry name" value="Ribonuclease Inhibitor"/>
    <property type="match status" value="1"/>
</dbReference>
<reference evidence="9 10" key="1">
    <citation type="journal article" date="2018" name="Nat. Genet.">
        <title>The Rosa genome provides new insights in the design of modern roses.</title>
        <authorList>
            <person name="Bendahmane M."/>
        </authorList>
    </citation>
    <scope>NUCLEOTIDE SEQUENCE [LARGE SCALE GENOMIC DNA]</scope>
    <source>
        <strain evidence="10">cv. Old Blush</strain>
    </source>
</reference>
<evidence type="ECO:0000256" key="4">
    <source>
        <dbReference type="PROSITE-ProRule" id="PRU00723"/>
    </source>
</evidence>
<dbReference type="InterPro" id="IPR027417">
    <property type="entry name" value="P-loop_NTPase"/>
</dbReference>
<dbReference type="Pfam" id="PF00642">
    <property type="entry name" value="zf-CCCH"/>
    <property type="match status" value="1"/>
</dbReference>
<evidence type="ECO:0000313" key="9">
    <source>
        <dbReference type="EMBL" id="PRQ47899.1"/>
    </source>
</evidence>
<dbReference type="EMBL" id="PDCK01000040">
    <property type="protein sequence ID" value="PRQ47899.1"/>
    <property type="molecule type" value="Genomic_DNA"/>
</dbReference>
<sequence>MALSLVLDLIGGEVFQLFSGSVTRAVDRKAAFRDLLQDIKYTLKSLRRQARVIQQIQQYNLDLSLSNNEIIDIVTQMTKGRELIDCLSGIKFRLWNFCCTNDCAEQLKELNRALESLFDTLQLEQVRDAKETLKLARQNHKDLKKMKVMLEKILQMIDDPEVKGLLRKLVDQNSGDSMDDASTSTPTSNSASGSNTEDEGNGVAQASSSGLVGAAFGLLIDAVIEVKVSTKMFRPLLRRLKSTLDCLRPFIEEMAEDKKLLDRPKEKLENLRIQMENGVELIHKCSSVCRWTSNKKDKYTNQVFELDERLQGHLSILIMEVARDVRETSDLIRNIQKVINRIEGSDFQGSCDITEPPIPPVELEGLNMQKTSNVKETLVSEVNITEGSGVVQNRLEFKGSCDVLGPSSPTVGLEESKHGRKDLIKETLQRESVFPKRPGQPECLFYMRTGDCKFGVDCRYHHPDCVFSPTGLPLQLETMPNFSELSNMSPLIVGLDVHLKELKRKLLNHGESSILVLTGPAGCGKSTLAKAFCQDEEVKDKFKDNIFFVTVSKKLSIDLIALQILCQLKDEVPQVENQVTAVEWLGKFLKEAGQDPLLLVLDDVWHVSEFLDNNNELKTENLKILVTSRSELRGFGSPYYINALSEEEAMTLIRRSAFLEDRSSYVPEDILRKIVKHCKGNALALTVIGRSLCRMPIHIWQKRVEELLKDSSISNCESDLLSCLKISYNALAENSVLKECFLDLSLFPEYQRVPADALTDMWAELYGLGENILPIMNLQELTTRGLAKLVGTRKEKVEVDGYYSTLCFNMHDIIRELAIHLTSQKPIEQRNRLHIEILGGKLPHWINHLLEQKYQPMKARLVSISTDEVFSQKWHNMQLPEAEVLVLNFQTENYALPEFVQNMGNLKVLIVTSCGTLPAFWPVGFLPAQLSNFQLLSSLPNLRTIRLEGISISSISMHSIQLKSLQKISLFNCRIGQTFSNTSIQLSDAFPNLVETNIDHCNDLVALPGICDLVNLKKLSLISCHYLSALPPKIGKLSKLEVLRLKSCTVLEMLPGSIVKLNKLVFLDLSYCKRLKELPDVIGLRNLKTIDMRQCSRLQMLPPSFLYLKQLQEVICDEETEKLWKPLLPRLKNLRIKFRFREIHF</sequence>
<dbReference type="Pfam" id="PF00931">
    <property type="entry name" value="NB-ARC"/>
    <property type="match status" value="1"/>
</dbReference>
<evidence type="ECO:0000259" key="8">
    <source>
        <dbReference type="PROSITE" id="PS51153"/>
    </source>
</evidence>
<feature type="domain" description="C3H1-type" evidence="7">
    <location>
        <begin position="437"/>
        <end position="465"/>
    </location>
</feature>
<dbReference type="Pfam" id="PF05659">
    <property type="entry name" value="RPW8"/>
    <property type="match status" value="2"/>
</dbReference>
<dbReference type="PANTHER" id="PTHR36766:SF3">
    <property type="entry name" value="RPW8 DOMAIN-CONTAINING PROTEIN"/>
    <property type="match status" value="1"/>
</dbReference>
<protein>
    <submittedName>
        <fullName evidence="9">Putative transcription factor C3H family</fullName>
    </submittedName>
</protein>
<dbReference type="PRINTS" id="PR00364">
    <property type="entry name" value="DISEASERSIST"/>
</dbReference>
<keyword evidence="2" id="KW-0677">Repeat</keyword>
<dbReference type="Pfam" id="PF23598">
    <property type="entry name" value="LRR_14"/>
    <property type="match status" value="1"/>
</dbReference>
<dbReference type="PROSITE" id="PS50103">
    <property type="entry name" value="ZF_C3H1"/>
    <property type="match status" value="1"/>
</dbReference>
<gene>
    <name evidence="9" type="ORF">RchiOBHm_Chr2g0104741</name>
</gene>
<keyword evidence="4" id="KW-0863">Zinc-finger</keyword>
<name>A0A2P6RN87_ROSCH</name>
<evidence type="ECO:0000256" key="2">
    <source>
        <dbReference type="ARBA" id="ARBA00022737"/>
    </source>
</evidence>
<organism evidence="9 10">
    <name type="scientific">Rosa chinensis</name>
    <name type="common">China rose</name>
    <dbReference type="NCBI Taxonomy" id="74649"/>
    <lineage>
        <taxon>Eukaryota</taxon>
        <taxon>Viridiplantae</taxon>
        <taxon>Streptophyta</taxon>
        <taxon>Embryophyta</taxon>
        <taxon>Tracheophyta</taxon>
        <taxon>Spermatophyta</taxon>
        <taxon>Magnoliopsida</taxon>
        <taxon>eudicotyledons</taxon>
        <taxon>Gunneridae</taxon>
        <taxon>Pentapetalae</taxon>
        <taxon>rosids</taxon>
        <taxon>fabids</taxon>
        <taxon>Rosales</taxon>
        <taxon>Rosaceae</taxon>
        <taxon>Rosoideae</taxon>
        <taxon>Rosoideae incertae sedis</taxon>
        <taxon>Rosa</taxon>
    </lineage>
</organism>
<dbReference type="GO" id="GO:0008270">
    <property type="term" value="F:zinc ion binding"/>
    <property type="evidence" value="ECO:0007669"/>
    <property type="project" value="UniProtKB-KW"/>
</dbReference>
<dbReference type="Proteomes" id="UP000238479">
    <property type="component" value="Chromosome 2"/>
</dbReference>
<feature type="zinc finger region" description="C3H1-type" evidence="4">
    <location>
        <begin position="437"/>
        <end position="465"/>
    </location>
</feature>
<evidence type="ECO:0000313" key="10">
    <source>
        <dbReference type="Proteomes" id="UP000238479"/>
    </source>
</evidence>
<dbReference type="InterPro" id="IPR000571">
    <property type="entry name" value="Znf_CCCH"/>
</dbReference>
<dbReference type="Gene3D" id="1.10.10.10">
    <property type="entry name" value="Winged helix-like DNA-binding domain superfamily/Winged helix DNA-binding domain"/>
    <property type="match status" value="1"/>
</dbReference>
<dbReference type="SUPFAM" id="SSF52540">
    <property type="entry name" value="P-loop containing nucleoside triphosphate hydrolases"/>
    <property type="match status" value="1"/>
</dbReference>
<proteinExistence type="inferred from homology"/>
<dbReference type="Gene3D" id="1.10.8.430">
    <property type="entry name" value="Helical domain of apoptotic protease-activating factors"/>
    <property type="match status" value="1"/>
</dbReference>
<keyword evidence="4" id="KW-0862">Zinc</keyword>
<dbReference type="PANTHER" id="PTHR36766">
    <property type="entry name" value="PLANT BROAD-SPECTRUM MILDEW RESISTANCE PROTEIN RPW8"/>
    <property type="match status" value="1"/>
</dbReference>
<evidence type="ECO:0000256" key="1">
    <source>
        <dbReference type="ARBA" id="ARBA00008894"/>
    </source>
</evidence>
<dbReference type="InterPro" id="IPR042197">
    <property type="entry name" value="Apaf_helical"/>
</dbReference>
<evidence type="ECO:0000256" key="6">
    <source>
        <dbReference type="SAM" id="MobiDB-lite"/>
    </source>
</evidence>
<dbReference type="InterPro" id="IPR002182">
    <property type="entry name" value="NB-ARC"/>
</dbReference>
<dbReference type="Gene3D" id="3.40.50.300">
    <property type="entry name" value="P-loop containing nucleotide triphosphate hydrolases"/>
    <property type="match status" value="1"/>
</dbReference>
<dbReference type="Gramene" id="PRQ47899">
    <property type="protein sequence ID" value="PRQ47899"/>
    <property type="gene ID" value="RchiOBHm_Chr2g0104741"/>
</dbReference>
<evidence type="ECO:0000259" key="7">
    <source>
        <dbReference type="PROSITE" id="PS50103"/>
    </source>
</evidence>
<feature type="compositionally biased region" description="Low complexity" evidence="6">
    <location>
        <begin position="181"/>
        <end position="195"/>
    </location>
</feature>
<keyword evidence="3" id="KW-0611">Plant defense</keyword>
<dbReference type="PROSITE" id="PS51153">
    <property type="entry name" value="RPW8"/>
    <property type="match status" value="1"/>
</dbReference>
<keyword evidence="4" id="KW-0479">Metal-binding</keyword>
<dbReference type="InterPro" id="IPR036388">
    <property type="entry name" value="WH-like_DNA-bd_sf"/>
</dbReference>
<dbReference type="GO" id="GO:0006952">
    <property type="term" value="P:defense response"/>
    <property type="evidence" value="ECO:0007669"/>
    <property type="project" value="UniProtKB-KW"/>
</dbReference>
<feature type="region of interest" description="Disordered" evidence="6">
    <location>
        <begin position="173"/>
        <end position="204"/>
    </location>
</feature>
<feature type="coiled-coil region" evidence="5">
    <location>
        <begin position="104"/>
        <end position="146"/>
    </location>
</feature>
<dbReference type="InterPro" id="IPR032675">
    <property type="entry name" value="LRR_dom_sf"/>
</dbReference>
<dbReference type="InterPro" id="IPR055414">
    <property type="entry name" value="LRR_R13L4/SHOC2-like"/>
</dbReference>
<dbReference type="GO" id="GO:0043531">
    <property type="term" value="F:ADP binding"/>
    <property type="evidence" value="ECO:0007669"/>
    <property type="project" value="InterPro"/>
</dbReference>
<accession>A0A2P6RN87</accession>
<dbReference type="InterPro" id="IPR008808">
    <property type="entry name" value="Powdery_mildew-R_dom"/>
</dbReference>
<comment type="caution">
    <text evidence="9">The sequence shown here is derived from an EMBL/GenBank/DDBJ whole genome shotgun (WGS) entry which is preliminary data.</text>
</comment>
<feature type="domain" description="RPW8" evidence="8">
    <location>
        <begin position="201"/>
        <end position="351"/>
    </location>
</feature>
<dbReference type="SUPFAM" id="SSF52058">
    <property type="entry name" value="L domain-like"/>
    <property type="match status" value="1"/>
</dbReference>
<evidence type="ECO:0000256" key="5">
    <source>
        <dbReference type="SAM" id="Coils"/>
    </source>
</evidence>
<comment type="similarity">
    <text evidence="1">Belongs to the disease resistance NB-LRR family.</text>
</comment>
<dbReference type="AlphaFoldDB" id="A0A2P6RN87"/>
<evidence type="ECO:0000256" key="3">
    <source>
        <dbReference type="ARBA" id="ARBA00022821"/>
    </source>
</evidence>